<dbReference type="SUPFAM" id="SSF55811">
    <property type="entry name" value="Nudix"/>
    <property type="match status" value="1"/>
</dbReference>
<evidence type="ECO:0000256" key="2">
    <source>
        <dbReference type="ARBA" id="ARBA00022801"/>
    </source>
</evidence>
<organism evidence="4 5">
    <name type="scientific">Parahaliea maris</name>
    <dbReference type="NCBI Taxonomy" id="2716870"/>
    <lineage>
        <taxon>Bacteria</taxon>
        <taxon>Pseudomonadati</taxon>
        <taxon>Pseudomonadota</taxon>
        <taxon>Gammaproteobacteria</taxon>
        <taxon>Cellvibrionales</taxon>
        <taxon>Halieaceae</taxon>
        <taxon>Parahaliea</taxon>
    </lineage>
</organism>
<dbReference type="PROSITE" id="PS51462">
    <property type="entry name" value="NUDIX"/>
    <property type="match status" value="1"/>
</dbReference>
<feature type="domain" description="Nudix hydrolase" evidence="3">
    <location>
        <begin position="37"/>
        <end position="174"/>
    </location>
</feature>
<evidence type="ECO:0000259" key="3">
    <source>
        <dbReference type="PROSITE" id="PS51462"/>
    </source>
</evidence>
<dbReference type="Gene3D" id="3.90.79.10">
    <property type="entry name" value="Nucleoside Triphosphate Pyrophosphohydrolase"/>
    <property type="match status" value="1"/>
</dbReference>
<dbReference type="PANTHER" id="PTHR43046:SF14">
    <property type="entry name" value="MUTT_NUDIX FAMILY PROTEIN"/>
    <property type="match status" value="1"/>
</dbReference>
<name>A0A5C9A6Y9_9GAMM</name>
<proteinExistence type="predicted"/>
<dbReference type="Proteomes" id="UP000321039">
    <property type="component" value="Unassembled WGS sequence"/>
</dbReference>
<dbReference type="PANTHER" id="PTHR43046">
    <property type="entry name" value="GDP-MANNOSE MANNOSYL HYDROLASE"/>
    <property type="match status" value="1"/>
</dbReference>
<dbReference type="InterPro" id="IPR015797">
    <property type="entry name" value="NUDIX_hydrolase-like_dom_sf"/>
</dbReference>
<dbReference type="GO" id="GO:0016787">
    <property type="term" value="F:hydrolase activity"/>
    <property type="evidence" value="ECO:0007669"/>
    <property type="project" value="UniProtKB-KW"/>
</dbReference>
<accession>A0A5C9A6Y9</accession>
<dbReference type="EMBL" id="VRZA01000002">
    <property type="protein sequence ID" value="TXS95774.1"/>
    <property type="molecule type" value="Genomic_DNA"/>
</dbReference>
<dbReference type="AlphaFoldDB" id="A0A5C9A6Y9"/>
<sequence length="187" mass="20908">MRARVEERVASMLYVLSDSSHVRSVSVRLSLPQFLPDIRNAVRALVVNQGSLLMLEKWDDTRGRRFALPGGAQDPGEPLLDALQRECEEEIGTSVEVDDLVFCCDYFKQRGDSPPTRRHVVEFVFSCHVPAGYEPANGYRPDKHQVGVRWVPLTQLADLVLIPEYVAELLASGNIGDPLYAGLHHGR</sequence>
<keyword evidence="5" id="KW-1185">Reference proteome</keyword>
<keyword evidence="2" id="KW-0378">Hydrolase</keyword>
<comment type="cofactor">
    <cofactor evidence="1">
        <name>Mg(2+)</name>
        <dbReference type="ChEBI" id="CHEBI:18420"/>
    </cofactor>
</comment>
<evidence type="ECO:0000256" key="1">
    <source>
        <dbReference type="ARBA" id="ARBA00001946"/>
    </source>
</evidence>
<gene>
    <name evidence="4" type="ORF">FV139_07875</name>
</gene>
<protein>
    <submittedName>
        <fullName evidence="4">NUDIX domain-containing protein</fullName>
    </submittedName>
</protein>
<reference evidence="4 5" key="1">
    <citation type="submission" date="2019-08" db="EMBL/GenBank/DDBJ databases">
        <title>Parahaliea maris sp. nov., isolated from the surface seawater.</title>
        <authorList>
            <person name="Liu Y."/>
        </authorList>
    </citation>
    <scope>NUCLEOTIDE SEQUENCE [LARGE SCALE GENOMIC DNA]</scope>
    <source>
        <strain evidence="4 5">HSLHS9</strain>
    </source>
</reference>
<dbReference type="Pfam" id="PF00293">
    <property type="entry name" value="NUDIX"/>
    <property type="match status" value="1"/>
</dbReference>
<evidence type="ECO:0000313" key="5">
    <source>
        <dbReference type="Proteomes" id="UP000321039"/>
    </source>
</evidence>
<evidence type="ECO:0000313" key="4">
    <source>
        <dbReference type="EMBL" id="TXS95774.1"/>
    </source>
</evidence>
<comment type="caution">
    <text evidence="4">The sequence shown here is derived from an EMBL/GenBank/DDBJ whole genome shotgun (WGS) entry which is preliminary data.</text>
</comment>
<dbReference type="InterPro" id="IPR000086">
    <property type="entry name" value="NUDIX_hydrolase_dom"/>
</dbReference>